<evidence type="ECO:0000256" key="10">
    <source>
        <dbReference type="SAM" id="Coils"/>
    </source>
</evidence>
<feature type="region of interest" description="Disordered" evidence="11">
    <location>
        <begin position="187"/>
        <end position="225"/>
    </location>
</feature>
<evidence type="ECO:0000313" key="13">
    <source>
        <dbReference type="EMBL" id="KAF7153248.1"/>
    </source>
</evidence>
<comment type="subunit">
    <text evidence="2">Homotrimer.</text>
</comment>
<dbReference type="EMBL" id="WJXA01000001">
    <property type="protein sequence ID" value="KAF7153248.1"/>
    <property type="molecule type" value="Genomic_DNA"/>
</dbReference>
<accession>A0A834HGB2</accession>
<dbReference type="GO" id="GO:0000978">
    <property type="term" value="F:RNA polymerase II cis-regulatory region sequence-specific DNA binding"/>
    <property type="evidence" value="ECO:0007669"/>
    <property type="project" value="TreeGrafter"/>
</dbReference>
<feature type="coiled-coil region" evidence="10">
    <location>
        <begin position="114"/>
        <end position="155"/>
    </location>
</feature>
<keyword evidence="10" id="KW-0175">Coiled coil</keyword>
<dbReference type="InterPro" id="IPR036388">
    <property type="entry name" value="WH-like_DNA-bd_sf"/>
</dbReference>
<dbReference type="InterPro" id="IPR000232">
    <property type="entry name" value="HSF_DNA-bd"/>
</dbReference>
<feature type="domain" description="HSF-type DNA-binding" evidence="12">
    <location>
        <begin position="49"/>
        <end position="73"/>
    </location>
</feature>
<evidence type="ECO:0000259" key="12">
    <source>
        <dbReference type="PROSITE" id="PS00434"/>
    </source>
</evidence>
<dbReference type="Pfam" id="PF00447">
    <property type="entry name" value="HSF_DNA-bind"/>
    <property type="match status" value="1"/>
</dbReference>
<dbReference type="OrthoDB" id="60033at2759"/>
<keyword evidence="4" id="KW-0805">Transcription regulation</keyword>
<sequence length="296" mass="33016">MESCNIVAPFVMKTYQMVSDPSTDHIISWGKANNSFIVIDPLDFSQRLLSAYFKHNNFSSFVRQLNTYGFRKVDPDNWEFANEWFLRGQKHLLKNIVRRKHSKVINPYLLRHNYDEEEEDDKEILKEIAKLKQEQGDLEQELEGMNRRLEATEKRPQQMMDFLCKVVEDPEILPRIMMEKGGPMRLKGEKKRRTTTMLISSSSSESPPSVMSSEEGDEGAGVGAVSSFSREPYSYGSFSSQLPAVSGTAVVGGFAAALPPVGGVSGFGEMGYFGGMGGGVDENPPPYPFSLLGGGF</sequence>
<evidence type="ECO:0000256" key="7">
    <source>
        <dbReference type="ARBA" id="ARBA00023163"/>
    </source>
</evidence>
<keyword evidence="14" id="KW-1185">Reference proteome</keyword>
<dbReference type="Proteomes" id="UP000626092">
    <property type="component" value="Unassembled WGS sequence"/>
</dbReference>
<keyword evidence="5" id="KW-0346">Stress response</keyword>
<gene>
    <name evidence="13" type="ORF">RHSIM_Rhsim01G0094400</name>
</gene>
<evidence type="ECO:0000256" key="5">
    <source>
        <dbReference type="ARBA" id="ARBA00023016"/>
    </source>
</evidence>
<comment type="subcellular location">
    <subcellularLocation>
        <location evidence="1">Nucleus</location>
    </subcellularLocation>
</comment>
<organism evidence="13 14">
    <name type="scientific">Rhododendron simsii</name>
    <name type="common">Sims's rhododendron</name>
    <dbReference type="NCBI Taxonomy" id="118357"/>
    <lineage>
        <taxon>Eukaryota</taxon>
        <taxon>Viridiplantae</taxon>
        <taxon>Streptophyta</taxon>
        <taxon>Embryophyta</taxon>
        <taxon>Tracheophyta</taxon>
        <taxon>Spermatophyta</taxon>
        <taxon>Magnoliopsida</taxon>
        <taxon>eudicotyledons</taxon>
        <taxon>Gunneridae</taxon>
        <taxon>Pentapetalae</taxon>
        <taxon>asterids</taxon>
        <taxon>Ericales</taxon>
        <taxon>Ericaceae</taxon>
        <taxon>Ericoideae</taxon>
        <taxon>Rhodoreae</taxon>
        <taxon>Rhododendron</taxon>
    </lineage>
</organism>
<reference evidence="13" key="1">
    <citation type="submission" date="2019-11" db="EMBL/GenBank/DDBJ databases">
        <authorList>
            <person name="Liu Y."/>
            <person name="Hou J."/>
            <person name="Li T.-Q."/>
            <person name="Guan C.-H."/>
            <person name="Wu X."/>
            <person name="Wu H.-Z."/>
            <person name="Ling F."/>
            <person name="Zhang R."/>
            <person name="Shi X.-G."/>
            <person name="Ren J.-P."/>
            <person name="Chen E.-F."/>
            <person name="Sun J.-M."/>
        </authorList>
    </citation>
    <scope>NUCLEOTIDE SEQUENCE</scope>
    <source>
        <strain evidence="13">Adult_tree_wgs_1</strain>
        <tissue evidence="13">Leaves</tissue>
    </source>
</reference>
<evidence type="ECO:0000313" key="14">
    <source>
        <dbReference type="Proteomes" id="UP000626092"/>
    </source>
</evidence>
<evidence type="ECO:0000256" key="11">
    <source>
        <dbReference type="SAM" id="MobiDB-lite"/>
    </source>
</evidence>
<evidence type="ECO:0000256" key="9">
    <source>
        <dbReference type="RuleBase" id="RU004020"/>
    </source>
</evidence>
<dbReference type="PROSITE" id="PS00434">
    <property type="entry name" value="HSF_DOMAIN"/>
    <property type="match status" value="1"/>
</dbReference>
<dbReference type="PANTHER" id="PTHR10015">
    <property type="entry name" value="HEAT SHOCK TRANSCRIPTION FACTOR"/>
    <property type="match status" value="1"/>
</dbReference>
<keyword evidence="8" id="KW-0539">Nucleus</keyword>
<dbReference type="GO" id="GO:0003700">
    <property type="term" value="F:DNA-binding transcription factor activity"/>
    <property type="evidence" value="ECO:0007669"/>
    <property type="project" value="InterPro"/>
</dbReference>
<comment type="caution">
    <text evidence="13">The sequence shown here is derived from an EMBL/GenBank/DDBJ whole genome shotgun (WGS) entry which is preliminary data.</text>
</comment>
<name>A0A834HGB2_RHOSS</name>
<evidence type="ECO:0000256" key="8">
    <source>
        <dbReference type="ARBA" id="ARBA00023242"/>
    </source>
</evidence>
<dbReference type="GO" id="GO:0006357">
    <property type="term" value="P:regulation of transcription by RNA polymerase II"/>
    <property type="evidence" value="ECO:0007669"/>
    <property type="project" value="TreeGrafter"/>
</dbReference>
<dbReference type="SMART" id="SM00415">
    <property type="entry name" value="HSF"/>
    <property type="match status" value="1"/>
</dbReference>
<keyword evidence="7" id="KW-0804">Transcription</keyword>
<dbReference type="PANTHER" id="PTHR10015:SF332">
    <property type="entry name" value="HEAT STRESS TRANSCRIPTION FACTOR C-1"/>
    <property type="match status" value="1"/>
</dbReference>
<dbReference type="FunFam" id="1.10.10.10:FF:000037">
    <property type="entry name" value="Heat stress transcription factor B-4"/>
    <property type="match status" value="1"/>
</dbReference>
<feature type="compositionally biased region" description="Low complexity" evidence="11">
    <location>
        <begin position="200"/>
        <end position="213"/>
    </location>
</feature>
<evidence type="ECO:0000256" key="2">
    <source>
        <dbReference type="ARBA" id="ARBA00011233"/>
    </source>
</evidence>
<dbReference type="PRINTS" id="PR00056">
    <property type="entry name" value="HSFDOMAIN"/>
</dbReference>
<protein>
    <recommendedName>
        <fullName evidence="12">HSF-type DNA-binding domain-containing protein</fullName>
    </recommendedName>
</protein>
<comment type="similarity">
    <text evidence="9">Belongs to the HSF family.</text>
</comment>
<keyword evidence="6" id="KW-0238">DNA-binding</keyword>
<evidence type="ECO:0000256" key="6">
    <source>
        <dbReference type="ARBA" id="ARBA00023125"/>
    </source>
</evidence>
<dbReference type="SUPFAM" id="SSF46785">
    <property type="entry name" value="Winged helix' DNA-binding domain"/>
    <property type="match status" value="1"/>
</dbReference>
<evidence type="ECO:0000256" key="3">
    <source>
        <dbReference type="ARBA" id="ARBA00022553"/>
    </source>
</evidence>
<dbReference type="InterPro" id="IPR036390">
    <property type="entry name" value="WH_DNA-bd_sf"/>
</dbReference>
<evidence type="ECO:0000256" key="4">
    <source>
        <dbReference type="ARBA" id="ARBA00023015"/>
    </source>
</evidence>
<dbReference type="Gene3D" id="1.10.10.10">
    <property type="entry name" value="Winged helix-like DNA-binding domain superfamily/Winged helix DNA-binding domain"/>
    <property type="match status" value="1"/>
</dbReference>
<keyword evidence="3" id="KW-0597">Phosphoprotein</keyword>
<proteinExistence type="inferred from homology"/>
<dbReference type="GO" id="GO:0005634">
    <property type="term" value="C:nucleus"/>
    <property type="evidence" value="ECO:0007669"/>
    <property type="project" value="UniProtKB-SubCell"/>
</dbReference>
<evidence type="ECO:0000256" key="1">
    <source>
        <dbReference type="ARBA" id="ARBA00004123"/>
    </source>
</evidence>
<dbReference type="GO" id="GO:0034605">
    <property type="term" value="P:cellular response to heat"/>
    <property type="evidence" value="ECO:0007669"/>
    <property type="project" value="TreeGrafter"/>
</dbReference>
<dbReference type="AlphaFoldDB" id="A0A834HGB2"/>